<evidence type="ECO:0000313" key="7">
    <source>
        <dbReference type="EMBL" id="AZQ74495.1"/>
    </source>
</evidence>
<reference evidence="7 8" key="1">
    <citation type="submission" date="2018-12" db="EMBL/GenBank/DDBJ databases">
        <title>The whole draft genome of Streptomyce luteoverticillatus CGMCC 15060.</title>
        <authorList>
            <person name="Feng Z."/>
            <person name="Chen G."/>
            <person name="Zhang J."/>
            <person name="Zhu H."/>
            <person name="Yu X."/>
            <person name="Zhang W."/>
            <person name="Zhang X."/>
        </authorList>
    </citation>
    <scope>NUCLEOTIDE SEQUENCE [LARGE SCALE GENOMIC DNA]</scope>
    <source>
        <strain evidence="7 8">CGMCC 15060</strain>
    </source>
</reference>
<feature type="transmembrane region" description="Helical" evidence="6">
    <location>
        <begin position="222"/>
        <end position="243"/>
    </location>
</feature>
<dbReference type="RefSeq" id="WP_126916997.1">
    <property type="nucleotide sequence ID" value="NZ_CP034587.1"/>
</dbReference>
<dbReference type="AlphaFoldDB" id="A0A3Q9FZT6"/>
<evidence type="ECO:0008006" key="9">
    <source>
        <dbReference type="Google" id="ProtNLM"/>
    </source>
</evidence>
<sequence length="429" mass="43252">MEYARLLRQRPVLVLWLARSLSMLADRLYATAVLWSVWAGTGSASLTGLVALLESLPYVVLGVVGRRVVARFSSYGALGAVDALRAGVAVALPFAWSPDARGTAVVLGGVFVLGVLGALFDPNFEALVPGLGRPGQVQSLTGLFDLTSRVARITGHACAGALLLVVTKSQLFTCVGAAFAVSAAALAGLARLLPPPPSAAPAEGGRRPAVSVTALVRERPDIGLAIGVHGALPLCVAATTIGLPALLADGHDTRAGAYGLITAVSGIGALIGNPVAGGLRPRAWLAVCCAAWAVDGLATASMAAARSDLVLGSLCLLSGLAVPVGTVTMRARLGTYPPAERLRLMAVEHTATRVGTVAAILVLPPLVDASPAGAFLTAGTVVALLTGAVGGPALVGSAPKGRGTVPMCGYRRMGATSHDAPSDDVPDFP</sequence>
<dbReference type="InterPro" id="IPR036259">
    <property type="entry name" value="MFS_trans_sf"/>
</dbReference>
<evidence type="ECO:0000256" key="5">
    <source>
        <dbReference type="ARBA" id="ARBA00023136"/>
    </source>
</evidence>
<keyword evidence="4 6" id="KW-1133">Transmembrane helix</keyword>
<proteinExistence type="predicted"/>
<feature type="transmembrane region" description="Helical" evidence="6">
    <location>
        <begin position="76"/>
        <end position="96"/>
    </location>
</feature>
<dbReference type="Gene3D" id="1.20.1250.20">
    <property type="entry name" value="MFS general substrate transporter like domains"/>
    <property type="match status" value="1"/>
</dbReference>
<keyword evidence="3 6" id="KW-0812">Transmembrane</keyword>
<dbReference type="PANTHER" id="PTHR23513">
    <property type="entry name" value="INTEGRAL MEMBRANE EFFLUX PROTEIN-RELATED"/>
    <property type="match status" value="1"/>
</dbReference>
<evidence type="ECO:0000256" key="1">
    <source>
        <dbReference type="ARBA" id="ARBA00004651"/>
    </source>
</evidence>
<evidence type="ECO:0000313" key="8">
    <source>
        <dbReference type="Proteomes" id="UP000267900"/>
    </source>
</evidence>
<dbReference type="Proteomes" id="UP000267900">
    <property type="component" value="Chromosome"/>
</dbReference>
<gene>
    <name evidence="7" type="ORF">EKH77_27720</name>
</gene>
<evidence type="ECO:0000256" key="4">
    <source>
        <dbReference type="ARBA" id="ARBA00022989"/>
    </source>
</evidence>
<keyword evidence="8" id="KW-1185">Reference proteome</keyword>
<dbReference type="SUPFAM" id="SSF103473">
    <property type="entry name" value="MFS general substrate transporter"/>
    <property type="match status" value="1"/>
</dbReference>
<dbReference type="EMBL" id="CP034587">
    <property type="protein sequence ID" value="AZQ74495.1"/>
    <property type="molecule type" value="Genomic_DNA"/>
</dbReference>
<dbReference type="GO" id="GO:0005886">
    <property type="term" value="C:plasma membrane"/>
    <property type="evidence" value="ECO:0007669"/>
    <property type="project" value="UniProtKB-SubCell"/>
</dbReference>
<accession>A0A3Q9FZT6</accession>
<feature type="transmembrane region" description="Helical" evidence="6">
    <location>
        <begin position="255"/>
        <end position="276"/>
    </location>
</feature>
<protein>
    <recommendedName>
        <fullName evidence="9">MFS transporter</fullName>
    </recommendedName>
</protein>
<feature type="transmembrane region" description="Helical" evidence="6">
    <location>
        <begin position="283"/>
        <end position="303"/>
    </location>
</feature>
<evidence type="ECO:0000256" key="6">
    <source>
        <dbReference type="SAM" id="Phobius"/>
    </source>
</evidence>
<evidence type="ECO:0000256" key="2">
    <source>
        <dbReference type="ARBA" id="ARBA00022475"/>
    </source>
</evidence>
<feature type="transmembrane region" description="Helical" evidence="6">
    <location>
        <begin position="373"/>
        <end position="395"/>
    </location>
</feature>
<feature type="transmembrane region" description="Helical" evidence="6">
    <location>
        <begin position="309"/>
        <end position="329"/>
    </location>
</feature>
<dbReference type="PANTHER" id="PTHR23513:SF11">
    <property type="entry name" value="STAPHYLOFERRIN A TRANSPORTER"/>
    <property type="match status" value="1"/>
</dbReference>
<comment type="subcellular location">
    <subcellularLocation>
        <location evidence="1">Cell membrane</location>
        <topology evidence="1">Multi-pass membrane protein</topology>
    </subcellularLocation>
</comment>
<keyword evidence="5 6" id="KW-0472">Membrane</keyword>
<organism evidence="7 8">
    <name type="scientific">Streptomyces luteoverticillatus</name>
    <name type="common">Streptoverticillium luteoverticillatus</name>
    <dbReference type="NCBI Taxonomy" id="66425"/>
    <lineage>
        <taxon>Bacteria</taxon>
        <taxon>Bacillati</taxon>
        <taxon>Actinomycetota</taxon>
        <taxon>Actinomycetes</taxon>
        <taxon>Kitasatosporales</taxon>
        <taxon>Streptomycetaceae</taxon>
        <taxon>Streptomyces</taxon>
    </lineage>
</organism>
<evidence type="ECO:0000256" key="3">
    <source>
        <dbReference type="ARBA" id="ARBA00022692"/>
    </source>
</evidence>
<dbReference type="OrthoDB" id="4544939at2"/>
<keyword evidence="2" id="KW-1003">Cell membrane</keyword>
<feature type="transmembrane region" description="Helical" evidence="6">
    <location>
        <begin position="102"/>
        <end position="120"/>
    </location>
</feature>
<name>A0A3Q9FZT6_STRLT</name>